<dbReference type="STRING" id="1921010.MMIC_P0810"/>
<proteinExistence type="predicted"/>
<reference evidence="2 3" key="1">
    <citation type="journal article" date="2017" name="Arch. Microbiol.">
        <title>Mariprofundus micogutta sp. nov., a novel iron-oxidizing zetaproteobacterium isolated from a deep-sea hydrothermal field at the Bayonnaise knoll of the Izu-Ogasawara arc, and a description of Mariprofundales ord. nov. and Zetaproteobacteria classis nov.</title>
        <authorList>
            <person name="Makita H."/>
            <person name="Tanaka E."/>
            <person name="Mitsunobu S."/>
            <person name="Miyazaki M."/>
            <person name="Nunoura T."/>
            <person name="Uematsu K."/>
            <person name="Takaki Y."/>
            <person name="Nishi S."/>
            <person name="Shimamura S."/>
            <person name="Takai K."/>
        </authorList>
    </citation>
    <scope>NUCLEOTIDE SEQUENCE [LARGE SCALE GENOMIC DNA]</scope>
    <source>
        <strain evidence="2 3">ET2</strain>
    </source>
</reference>
<name>A0A1L8CLR6_9PROT</name>
<evidence type="ECO:0000259" key="1">
    <source>
        <dbReference type="PROSITE" id="PS51832"/>
    </source>
</evidence>
<feature type="domain" description="HD-GYP" evidence="1">
    <location>
        <begin position="7"/>
        <end position="200"/>
    </location>
</feature>
<dbReference type="AlphaFoldDB" id="A0A1L8CLR6"/>
<dbReference type="Gene3D" id="1.10.3210.10">
    <property type="entry name" value="Hypothetical protein af1432"/>
    <property type="match status" value="1"/>
</dbReference>
<dbReference type="Proteomes" id="UP000231632">
    <property type="component" value="Unassembled WGS sequence"/>
</dbReference>
<organism evidence="2 3">
    <name type="scientific">Mariprofundus micogutta</name>
    <dbReference type="NCBI Taxonomy" id="1921010"/>
    <lineage>
        <taxon>Bacteria</taxon>
        <taxon>Pseudomonadati</taxon>
        <taxon>Pseudomonadota</taxon>
        <taxon>Candidatius Mariprofundia</taxon>
        <taxon>Mariprofundales</taxon>
        <taxon>Mariprofundaceae</taxon>
        <taxon>Mariprofundus</taxon>
    </lineage>
</organism>
<dbReference type="Pfam" id="PF13487">
    <property type="entry name" value="HD_5"/>
    <property type="match status" value="1"/>
</dbReference>
<dbReference type="OrthoDB" id="5291169at2"/>
<dbReference type="InterPro" id="IPR003607">
    <property type="entry name" value="HD/PDEase_dom"/>
</dbReference>
<protein>
    <submittedName>
        <fullName evidence="2">Two-component system response regulator</fullName>
    </submittedName>
</protein>
<gene>
    <name evidence="2" type="ORF">MMIC_P0810</name>
</gene>
<comment type="caution">
    <text evidence="2">The sequence shown here is derived from an EMBL/GenBank/DDBJ whole genome shotgun (WGS) entry which is preliminary data.</text>
</comment>
<dbReference type="CDD" id="cd00077">
    <property type="entry name" value="HDc"/>
    <property type="match status" value="1"/>
</dbReference>
<dbReference type="InterPro" id="IPR037522">
    <property type="entry name" value="HD_GYP_dom"/>
</dbReference>
<dbReference type="PANTHER" id="PTHR45228:SF4">
    <property type="entry name" value="LIPOPROTEIN"/>
    <property type="match status" value="1"/>
</dbReference>
<dbReference type="EMBL" id="BDFD01000005">
    <property type="protein sequence ID" value="GAV19852.1"/>
    <property type="molecule type" value="Genomic_DNA"/>
</dbReference>
<accession>A0A1L8CLR6</accession>
<keyword evidence="3" id="KW-1185">Reference proteome</keyword>
<dbReference type="PANTHER" id="PTHR45228">
    <property type="entry name" value="CYCLIC DI-GMP PHOSPHODIESTERASE TM_0186-RELATED"/>
    <property type="match status" value="1"/>
</dbReference>
<dbReference type="InterPro" id="IPR052020">
    <property type="entry name" value="Cyclic_di-GMP/3'3'-cGAMP_PDE"/>
</dbReference>
<dbReference type="GO" id="GO:0008081">
    <property type="term" value="F:phosphoric diester hydrolase activity"/>
    <property type="evidence" value="ECO:0007669"/>
    <property type="project" value="UniProtKB-ARBA"/>
</dbReference>
<dbReference type="SUPFAM" id="SSF109604">
    <property type="entry name" value="HD-domain/PDEase-like"/>
    <property type="match status" value="1"/>
</dbReference>
<evidence type="ECO:0000313" key="3">
    <source>
        <dbReference type="Proteomes" id="UP000231632"/>
    </source>
</evidence>
<dbReference type="RefSeq" id="WP_072659183.1">
    <property type="nucleotide sequence ID" value="NZ_BDFD01000005.1"/>
</dbReference>
<evidence type="ECO:0000313" key="2">
    <source>
        <dbReference type="EMBL" id="GAV19852.1"/>
    </source>
</evidence>
<dbReference type="SMART" id="SM00471">
    <property type="entry name" value="HDc"/>
    <property type="match status" value="1"/>
</dbReference>
<dbReference type="PROSITE" id="PS51832">
    <property type="entry name" value="HD_GYP"/>
    <property type="match status" value="1"/>
</dbReference>
<sequence>MSDKMTGEDNVSEALIALVGILETRDTFTKDHSVRVSHIAVRFGKIMKLDSEFLGQVSRAALLHDIGMVGIPDAVLFKPGNFTPSERNVINETPAVAANILAPIKSLAAEREMILHHGERWDGSGYPDGLHGEGIPLGARLIAISEAIDAMTQNRSYRRARPISYCMEQLEKYSGSQFDPEIAQVAISELCKGLVRKTKN</sequence>